<keyword evidence="2" id="KW-0614">Plasmid</keyword>
<evidence type="ECO:0000259" key="1">
    <source>
        <dbReference type="SMART" id="SM00382"/>
    </source>
</evidence>
<evidence type="ECO:0000313" key="2">
    <source>
        <dbReference type="EMBL" id="QCL10653.1"/>
    </source>
</evidence>
<dbReference type="InterPro" id="IPR003593">
    <property type="entry name" value="AAA+_ATPase"/>
</dbReference>
<dbReference type="Gene3D" id="3.40.50.300">
    <property type="entry name" value="P-loop containing nucleotide triphosphate hydrolases"/>
    <property type="match status" value="2"/>
</dbReference>
<dbReference type="InterPro" id="IPR003959">
    <property type="entry name" value="ATPase_AAA_core"/>
</dbReference>
<gene>
    <name evidence="2" type="ORF">C6.5e_757</name>
</gene>
<dbReference type="InterPro" id="IPR051396">
    <property type="entry name" value="Bact_Antivir_Def_Nuclease"/>
</dbReference>
<dbReference type="AlphaFoldDB" id="A0A7S4ZSZ2"/>
<dbReference type="GO" id="GO:0016887">
    <property type="term" value="F:ATP hydrolysis activity"/>
    <property type="evidence" value="ECO:0007669"/>
    <property type="project" value="InterPro"/>
</dbReference>
<proteinExistence type="predicted"/>
<dbReference type="EMBL" id="MK318990">
    <property type="protein sequence ID" value="QCL10653.1"/>
    <property type="molecule type" value="Genomic_DNA"/>
</dbReference>
<dbReference type="PANTHER" id="PTHR43581:SF2">
    <property type="entry name" value="EXCINUCLEASE ATPASE SUBUNIT"/>
    <property type="match status" value="1"/>
</dbReference>
<reference evidence="2" key="1">
    <citation type="submission" date="2018-12" db="EMBL/GenBank/DDBJ databases">
        <title>Three Rhizobium rhizogenes strains isolated from the same crown gall tumor carry diverse plasmids.</title>
        <authorList>
            <person name="Pulawska J."/>
            <person name="Kuzmanovic N."/>
        </authorList>
    </citation>
    <scope>NUCLEOTIDE SEQUENCE</scope>
    <source>
        <strain evidence="2">C6.5</strain>
        <plasmid evidence="2">pC6.5e</plasmid>
    </source>
</reference>
<dbReference type="GO" id="GO:0005524">
    <property type="term" value="F:ATP binding"/>
    <property type="evidence" value="ECO:0007669"/>
    <property type="project" value="InterPro"/>
</dbReference>
<dbReference type="GO" id="GO:0006302">
    <property type="term" value="P:double-strand break repair"/>
    <property type="evidence" value="ECO:0007669"/>
    <property type="project" value="InterPro"/>
</dbReference>
<sequence>MTPLRLDKLSLKNFRCFAHCEVAFHRRLTVLVAENGSGKTAILDAAGAALSVFVNALYPSEKVRRIERSDVRLIFDQKHRMSPCLPTEYEAQANVQGTDVAWKSAIATYGDKVRPSTRYFSSLKEAAQPFVSDTAVLPLIAYYGTGRLWNEQRQTEYRRSSVTNVAERLAGYTDCLTSSSSFKGISAWFEHRFRQTASPSFRESLQANLAMIEGVKTATDMVLQPTGWSSLRWDDELHTLTARHETRGELPLSMLSDGVRTMLALVADVARRCASLNPQLSDRAAIETPGVLIVDEVDMHLHPRWQQQVLGLLQSAFPALQIIVSTHSPHVLSTVDKSSIRVLHISDGDVVIETPLIQTRGVESSDVLATVMDVDPVPQLEESNALSSYRKLIEAGEAEGQEASALRQRLIAHYGERHSVILEVDRLIRFQRFRIAKDRQDEA</sequence>
<accession>A0A7S4ZSZ2</accession>
<protein>
    <submittedName>
        <fullName evidence="2">RecF/RecN/SMC N terminal domain protein</fullName>
    </submittedName>
</protein>
<dbReference type="RefSeq" id="WP_200985537.1">
    <property type="nucleotide sequence ID" value="NZ_MK318990.1"/>
</dbReference>
<dbReference type="InterPro" id="IPR038729">
    <property type="entry name" value="Rad50/SbcC_AAA"/>
</dbReference>
<name>A0A7S4ZSZ2_RHIRH</name>
<dbReference type="Pfam" id="PF13304">
    <property type="entry name" value="AAA_21"/>
    <property type="match status" value="1"/>
</dbReference>
<dbReference type="Pfam" id="PF13476">
    <property type="entry name" value="AAA_23"/>
    <property type="match status" value="1"/>
</dbReference>
<feature type="domain" description="AAA+ ATPase" evidence="1">
    <location>
        <begin position="25"/>
        <end position="356"/>
    </location>
</feature>
<dbReference type="SUPFAM" id="SSF52540">
    <property type="entry name" value="P-loop containing nucleoside triphosphate hydrolases"/>
    <property type="match status" value="1"/>
</dbReference>
<dbReference type="SMART" id="SM00382">
    <property type="entry name" value="AAA"/>
    <property type="match status" value="1"/>
</dbReference>
<organism evidence="2">
    <name type="scientific">Rhizobium rhizogenes</name>
    <name type="common">Agrobacterium rhizogenes</name>
    <dbReference type="NCBI Taxonomy" id="359"/>
    <lineage>
        <taxon>Bacteria</taxon>
        <taxon>Pseudomonadati</taxon>
        <taxon>Pseudomonadota</taxon>
        <taxon>Alphaproteobacteria</taxon>
        <taxon>Hyphomicrobiales</taxon>
        <taxon>Rhizobiaceae</taxon>
        <taxon>Rhizobium/Agrobacterium group</taxon>
        <taxon>Rhizobium</taxon>
    </lineage>
</organism>
<dbReference type="CDD" id="cd00267">
    <property type="entry name" value="ABC_ATPase"/>
    <property type="match status" value="1"/>
</dbReference>
<geneLocation type="plasmid" evidence="2">
    <name>pC6.5e</name>
</geneLocation>
<dbReference type="InterPro" id="IPR027417">
    <property type="entry name" value="P-loop_NTPase"/>
</dbReference>
<dbReference type="PANTHER" id="PTHR43581">
    <property type="entry name" value="ATP/GTP PHOSPHATASE"/>
    <property type="match status" value="1"/>
</dbReference>